<organism evidence="1 2">
    <name type="scientific">Mycoplasmopsis edwardii</name>
    <dbReference type="NCBI Taxonomy" id="53558"/>
    <lineage>
        <taxon>Bacteria</taxon>
        <taxon>Bacillati</taxon>
        <taxon>Mycoplasmatota</taxon>
        <taxon>Mycoplasmoidales</taxon>
        <taxon>Metamycoplasmataceae</taxon>
        <taxon>Mycoplasmopsis</taxon>
    </lineage>
</organism>
<dbReference type="Proteomes" id="UP001213039">
    <property type="component" value="Chromosome"/>
</dbReference>
<accession>A0ACD4PGK8</accession>
<sequence>MNKNLANSLRPSNLSQIIGQDHIKELLQKVADKKLQNSFIFFGESGIGKTSTAIALAKEMDLPFDYFNASIGTKGELVELLKTNKILIIDEIHRLNKDKQEILLSYLEFDKIIVYATTTENPYFKVVPAIRSRMQILEFHKLSIQDIVYGLREIIKNNFPDLKISNEKLAMLASYSSGDYRASINNLQMLAFLKQDLNEISEKDLKTIIPNVNFYTDKNSSEHYNNLSAFHKSLRGSDVNASLYYGFLILASGDHDGLFRRMLAMAYEDIGLANPSIGQRTLAAVQTFERLGMPEGELPISVAIAELALSPKSNSVYLAKEKVKDFILNQGKVFRIPSHLRDSHYKSAVKLGDAIGYKYPHDYPKNWVRQFYLPKEIKDEVFYHPGNNKYENDVKKYWDSIKEAHNNDKE</sequence>
<evidence type="ECO:0000313" key="2">
    <source>
        <dbReference type="Proteomes" id="UP001213039"/>
    </source>
</evidence>
<dbReference type="EMBL" id="CP114370">
    <property type="protein sequence ID" value="WBP83769.1"/>
    <property type="molecule type" value="Genomic_DNA"/>
</dbReference>
<keyword evidence="2" id="KW-1185">Reference proteome</keyword>
<proteinExistence type="predicted"/>
<name>A0ACD4PGK8_9BACT</name>
<protein>
    <submittedName>
        <fullName evidence="1">Replication-associated recombination protein A</fullName>
    </submittedName>
</protein>
<evidence type="ECO:0000313" key="1">
    <source>
        <dbReference type="EMBL" id="WBP83769.1"/>
    </source>
</evidence>
<reference evidence="1" key="1">
    <citation type="submission" date="2022-12" db="EMBL/GenBank/DDBJ databases">
        <authorList>
            <consortium name="Asia Pacific Centre for Animal Health"/>
            <person name="Klose S.M."/>
            <person name="Legione A.R."/>
            <person name="Monotti I."/>
            <person name="Bushell R."/>
            <person name="Marenda M.S."/>
            <person name="Sugiyama T."/>
            <person name="Browning G.F."/>
            <person name="Vaz P.K."/>
        </authorList>
    </citation>
    <scope>NUCLEOTIDE SEQUENCE</scope>
    <source>
        <strain evidence="1">Felid995</strain>
    </source>
</reference>
<gene>
    <name evidence="1" type="ORF">Me_995_000388</name>
</gene>